<sequence>MSEMEEVVLCGASAYNKKFYLNEDFKGLPEQIKNELKIMCVLFTEDVGGIFQLVFSETGELEFRTSCDENDLLYDEIGCGLKIRQLQQTKQELLEALQMYYKVLYVGI</sequence>
<reference evidence="1 2" key="1">
    <citation type="submission" date="2018-08" db="EMBL/GenBank/DDBJ databases">
        <title>A genome reference for cultivated species of the human gut microbiota.</title>
        <authorList>
            <person name="Zou Y."/>
            <person name="Xue W."/>
            <person name="Luo G."/>
        </authorList>
    </citation>
    <scope>NUCLEOTIDE SEQUENCE [LARGE SCALE GENOMIC DNA]</scope>
    <source>
        <strain evidence="1 2">AF22-12AC</strain>
    </source>
</reference>
<dbReference type="RefSeq" id="WP_044024709.1">
    <property type="nucleotide sequence ID" value="NZ_CAKMUY010000005.1"/>
</dbReference>
<dbReference type="Pfam" id="PF19642">
    <property type="entry name" value="DUF6145"/>
    <property type="match status" value="1"/>
</dbReference>
<dbReference type="EMBL" id="QRVL01000012">
    <property type="protein sequence ID" value="RGS38393.1"/>
    <property type="molecule type" value="Genomic_DNA"/>
</dbReference>
<dbReference type="AlphaFoldDB" id="A0A395V943"/>
<gene>
    <name evidence="1" type="ORF">DWX93_12770</name>
</gene>
<evidence type="ECO:0000313" key="1">
    <source>
        <dbReference type="EMBL" id="RGS38393.1"/>
    </source>
</evidence>
<organism evidence="1 2">
    <name type="scientific">Roseburia hominis</name>
    <dbReference type="NCBI Taxonomy" id="301301"/>
    <lineage>
        <taxon>Bacteria</taxon>
        <taxon>Bacillati</taxon>
        <taxon>Bacillota</taxon>
        <taxon>Clostridia</taxon>
        <taxon>Lachnospirales</taxon>
        <taxon>Lachnospiraceae</taxon>
        <taxon>Roseburia</taxon>
    </lineage>
</organism>
<dbReference type="InterPro" id="IPR046143">
    <property type="entry name" value="DUF6145"/>
</dbReference>
<dbReference type="Proteomes" id="UP000266172">
    <property type="component" value="Unassembled WGS sequence"/>
</dbReference>
<name>A0A395V943_9FIRM</name>
<dbReference type="GeneID" id="93724817"/>
<accession>A0A395V943</accession>
<protein>
    <submittedName>
        <fullName evidence="1">Uncharacterized protein</fullName>
    </submittedName>
</protein>
<comment type="caution">
    <text evidence="1">The sequence shown here is derived from an EMBL/GenBank/DDBJ whole genome shotgun (WGS) entry which is preliminary data.</text>
</comment>
<evidence type="ECO:0000313" key="2">
    <source>
        <dbReference type="Proteomes" id="UP000266172"/>
    </source>
</evidence>
<proteinExistence type="predicted"/>